<gene>
    <name evidence="7" type="ORF">BL253_03395</name>
</gene>
<dbReference type="GO" id="GO:0004674">
    <property type="term" value="F:protein serine/threonine kinase activity"/>
    <property type="evidence" value="ECO:0007669"/>
    <property type="project" value="TreeGrafter"/>
</dbReference>
<proteinExistence type="predicted"/>
<dbReference type="InterPro" id="IPR008271">
    <property type="entry name" value="Ser/Thr_kinase_AS"/>
</dbReference>
<sequence length="614" mass="61895">MPLEPLQAGDPTRVGGYQLTARLGAGAMGVVFLGVADDTATIQLDDTPGHRPAPGLPGPAASPTAPRPAGGDPAAADGRLVAVKLIHQRIAAAADYRARFRREVAAARAVAGACAARVLAADPDAPRPWLATEYIPGPTLAEAVSLGGPLSAPTVEALAVGLAEALVAIHRAGIVHRDLKPANVLITATGPKVIDFGMAVPTNPAAGTEVTRTGAVVGSPGYLAPEQAEGRRAGPAADVWAWALTVAFAATGRPPFGTGTAGALLYRSMTTEPDLAGVPPRLMSVVRSALRRDPPARPPATRLLASLVGDTADPAAAAARVLEVLWQPPASVPSAPSGPPAPPTPPAPAPPSPWPAGPPTPVPPAAGEWGSPGTRPDAPGARHWFPSPTPDAYPAPGTTPQPARTPAPTGHGERPAALGGPLGVLAPTAPARRPARPRRGWFAAAAAAALLASGLAGAGITAAVTSAGNDPAPEPTPTATASPTPQGAGIPGAGDTELLAGRFTGTYTCQQGVTALELTILDVPEEPGRITAVFSFSAPTDNPDVPSGEYTMDGTLRGDDLELTGRLWLVHPVGYLMVRLSGTSSTDGQHLKGKVLGASCTTFTVDRSQRTPVS</sequence>
<dbReference type="SUPFAM" id="SSF56112">
    <property type="entry name" value="Protein kinase-like (PK-like)"/>
    <property type="match status" value="1"/>
</dbReference>
<feature type="domain" description="Protein kinase" evidence="6">
    <location>
        <begin position="17"/>
        <end position="316"/>
    </location>
</feature>
<evidence type="ECO:0000313" key="8">
    <source>
        <dbReference type="Proteomes" id="UP000188929"/>
    </source>
</evidence>
<evidence type="ECO:0000259" key="6">
    <source>
        <dbReference type="PROSITE" id="PS50011"/>
    </source>
</evidence>
<feature type="region of interest" description="Disordered" evidence="5">
    <location>
        <begin position="331"/>
        <end position="434"/>
    </location>
</feature>
<organism evidence="7 8">
    <name type="scientific">Pseudofrankia asymbiotica</name>
    <dbReference type="NCBI Taxonomy" id="1834516"/>
    <lineage>
        <taxon>Bacteria</taxon>
        <taxon>Bacillati</taxon>
        <taxon>Actinomycetota</taxon>
        <taxon>Actinomycetes</taxon>
        <taxon>Frankiales</taxon>
        <taxon>Frankiaceae</taxon>
        <taxon>Pseudofrankia</taxon>
    </lineage>
</organism>
<dbReference type="PANTHER" id="PTHR43289">
    <property type="entry name" value="MITOGEN-ACTIVATED PROTEIN KINASE KINASE KINASE 20-RELATED"/>
    <property type="match status" value="1"/>
</dbReference>
<evidence type="ECO:0000256" key="2">
    <source>
        <dbReference type="ARBA" id="ARBA00022741"/>
    </source>
</evidence>
<evidence type="ECO:0000313" key="7">
    <source>
        <dbReference type="EMBL" id="ONH32795.1"/>
    </source>
</evidence>
<evidence type="ECO:0000256" key="3">
    <source>
        <dbReference type="ARBA" id="ARBA00022777"/>
    </source>
</evidence>
<dbReference type="GO" id="GO:0005524">
    <property type="term" value="F:ATP binding"/>
    <property type="evidence" value="ECO:0007669"/>
    <property type="project" value="UniProtKB-KW"/>
</dbReference>
<dbReference type="InterPro" id="IPR011009">
    <property type="entry name" value="Kinase-like_dom_sf"/>
</dbReference>
<protein>
    <recommendedName>
        <fullName evidence="6">Protein kinase domain-containing protein</fullName>
    </recommendedName>
</protein>
<dbReference type="Gene3D" id="3.30.200.20">
    <property type="entry name" value="Phosphorylase Kinase, domain 1"/>
    <property type="match status" value="1"/>
</dbReference>
<dbReference type="Gene3D" id="1.10.510.10">
    <property type="entry name" value="Transferase(Phosphotransferase) domain 1"/>
    <property type="match status" value="1"/>
</dbReference>
<dbReference type="RefSeq" id="WP_076813491.1">
    <property type="nucleotide sequence ID" value="NZ_MOMC01000008.1"/>
</dbReference>
<evidence type="ECO:0000256" key="4">
    <source>
        <dbReference type="ARBA" id="ARBA00022840"/>
    </source>
</evidence>
<feature type="compositionally biased region" description="Pro residues" evidence="5">
    <location>
        <begin position="387"/>
        <end position="405"/>
    </location>
</feature>
<dbReference type="Proteomes" id="UP000188929">
    <property type="component" value="Unassembled WGS sequence"/>
</dbReference>
<dbReference type="STRING" id="1834516.BL253_03395"/>
<keyword evidence="1" id="KW-0808">Transferase</keyword>
<keyword evidence="2" id="KW-0547">Nucleotide-binding</keyword>
<evidence type="ECO:0000256" key="5">
    <source>
        <dbReference type="SAM" id="MobiDB-lite"/>
    </source>
</evidence>
<dbReference type="EMBL" id="MOMC01000008">
    <property type="protein sequence ID" value="ONH32795.1"/>
    <property type="molecule type" value="Genomic_DNA"/>
</dbReference>
<keyword evidence="8" id="KW-1185">Reference proteome</keyword>
<feature type="compositionally biased region" description="Pro residues" evidence="5">
    <location>
        <begin position="336"/>
        <end position="364"/>
    </location>
</feature>
<dbReference type="PROSITE" id="PS50011">
    <property type="entry name" value="PROTEIN_KINASE_DOM"/>
    <property type="match status" value="1"/>
</dbReference>
<feature type="region of interest" description="Disordered" evidence="5">
    <location>
        <begin position="466"/>
        <end position="496"/>
    </location>
</feature>
<accession>A0A1V2IIE3</accession>
<dbReference type="AlphaFoldDB" id="A0A1V2IIE3"/>
<dbReference type="SMART" id="SM00220">
    <property type="entry name" value="S_TKc"/>
    <property type="match status" value="1"/>
</dbReference>
<name>A0A1V2IIE3_9ACTN</name>
<dbReference type="CDD" id="cd14014">
    <property type="entry name" value="STKc_PknB_like"/>
    <property type="match status" value="1"/>
</dbReference>
<reference evidence="8" key="1">
    <citation type="submission" date="2016-10" db="EMBL/GenBank/DDBJ databases">
        <title>Frankia sp. NRRL B-16386 Genome sequencing.</title>
        <authorList>
            <person name="Ghodhbane-Gtari F."/>
            <person name="Swanson E."/>
            <person name="Gueddou A."/>
            <person name="Hezbri K."/>
            <person name="Ktari K."/>
            <person name="Nouioui I."/>
            <person name="Morris K."/>
            <person name="Simpson S."/>
            <person name="Abebe-Akele F."/>
            <person name="Thomas K."/>
            <person name="Gtari M."/>
            <person name="Tisa L.S."/>
        </authorList>
    </citation>
    <scope>NUCLEOTIDE SEQUENCE [LARGE SCALE GENOMIC DNA]</scope>
    <source>
        <strain evidence="8">NRRL B-16386</strain>
    </source>
</reference>
<comment type="caution">
    <text evidence="7">The sequence shown here is derived from an EMBL/GenBank/DDBJ whole genome shotgun (WGS) entry which is preliminary data.</text>
</comment>
<dbReference type="InterPro" id="IPR000719">
    <property type="entry name" value="Prot_kinase_dom"/>
</dbReference>
<dbReference type="PANTHER" id="PTHR43289:SF34">
    <property type="entry name" value="SERINE_THREONINE-PROTEIN KINASE YBDM-RELATED"/>
    <property type="match status" value="1"/>
</dbReference>
<dbReference type="OrthoDB" id="9762169at2"/>
<keyword evidence="3" id="KW-0418">Kinase</keyword>
<keyword evidence="4" id="KW-0067">ATP-binding</keyword>
<dbReference type="PROSITE" id="PS00108">
    <property type="entry name" value="PROTEIN_KINASE_ST"/>
    <property type="match status" value="1"/>
</dbReference>
<dbReference type="Pfam" id="PF00069">
    <property type="entry name" value="Pkinase"/>
    <property type="match status" value="1"/>
</dbReference>
<feature type="compositionally biased region" description="Low complexity" evidence="5">
    <location>
        <begin position="50"/>
        <end position="73"/>
    </location>
</feature>
<evidence type="ECO:0000256" key="1">
    <source>
        <dbReference type="ARBA" id="ARBA00022679"/>
    </source>
</evidence>
<feature type="region of interest" description="Disordered" evidence="5">
    <location>
        <begin position="43"/>
        <end position="73"/>
    </location>
</feature>